<dbReference type="AlphaFoldDB" id="A0A3Q7H896"/>
<reference evidence="2" key="1">
    <citation type="journal article" date="2012" name="Nature">
        <title>The tomato genome sequence provides insights into fleshy fruit evolution.</title>
        <authorList>
            <consortium name="Tomato Genome Consortium"/>
        </authorList>
    </citation>
    <scope>NUCLEOTIDE SEQUENCE [LARGE SCALE GENOMIC DNA]</scope>
    <source>
        <strain evidence="2">cv. Heinz 1706</strain>
    </source>
</reference>
<protein>
    <submittedName>
        <fullName evidence="2">Uncharacterized protein</fullName>
    </submittedName>
</protein>
<dbReference type="EnsemblPlants" id="Solyc07g008895.1.1">
    <property type="protein sequence ID" value="Solyc07g008895.1.1"/>
    <property type="gene ID" value="Solyc07g008895.1"/>
</dbReference>
<evidence type="ECO:0000256" key="1">
    <source>
        <dbReference type="SAM" id="MobiDB-lite"/>
    </source>
</evidence>
<accession>A0A3Q7H896</accession>
<name>A0A3Q7H896_SOLLC</name>
<sequence length="63" mass="7200">MGRFCRNWGIEGGMETREINNVTQKERVFLLEFCEKSVIKNPLSGKRRKAGQSLPRRQGSFAG</sequence>
<organism evidence="2">
    <name type="scientific">Solanum lycopersicum</name>
    <name type="common">Tomato</name>
    <name type="synonym">Lycopersicon esculentum</name>
    <dbReference type="NCBI Taxonomy" id="4081"/>
    <lineage>
        <taxon>Eukaryota</taxon>
        <taxon>Viridiplantae</taxon>
        <taxon>Streptophyta</taxon>
        <taxon>Embryophyta</taxon>
        <taxon>Tracheophyta</taxon>
        <taxon>Spermatophyta</taxon>
        <taxon>Magnoliopsida</taxon>
        <taxon>eudicotyledons</taxon>
        <taxon>Gunneridae</taxon>
        <taxon>Pentapetalae</taxon>
        <taxon>asterids</taxon>
        <taxon>lamiids</taxon>
        <taxon>Solanales</taxon>
        <taxon>Solanaceae</taxon>
        <taxon>Solanoideae</taxon>
        <taxon>Solaneae</taxon>
        <taxon>Solanum</taxon>
        <taxon>Solanum subgen. Lycopersicon</taxon>
    </lineage>
</organism>
<reference evidence="2" key="2">
    <citation type="submission" date="2019-01" db="UniProtKB">
        <authorList>
            <consortium name="EnsemblPlants"/>
        </authorList>
    </citation>
    <scope>IDENTIFICATION</scope>
    <source>
        <strain evidence="2">cv. Heinz 1706</strain>
    </source>
</reference>
<proteinExistence type="predicted"/>
<evidence type="ECO:0000313" key="3">
    <source>
        <dbReference type="Proteomes" id="UP000004994"/>
    </source>
</evidence>
<dbReference type="Gramene" id="Solyc07g008895.1.1">
    <property type="protein sequence ID" value="Solyc07g008895.1.1"/>
    <property type="gene ID" value="Solyc07g008895.1"/>
</dbReference>
<dbReference type="Proteomes" id="UP000004994">
    <property type="component" value="Chromosome 7"/>
</dbReference>
<evidence type="ECO:0000313" key="2">
    <source>
        <dbReference type="EnsemblPlants" id="Solyc07g008895.1.1"/>
    </source>
</evidence>
<keyword evidence="3" id="KW-1185">Reference proteome</keyword>
<feature type="region of interest" description="Disordered" evidence="1">
    <location>
        <begin position="44"/>
        <end position="63"/>
    </location>
</feature>
<dbReference type="InParanoid" id="A0A3Q7H896"/>